<dbReference type="GO" id="GO:0009847">
    <property type="term" value="P:spore germination"/>
    <property type="evidence" value="ECO:0007669"/>
    <property type="project" value="InterPro"/>
</dbReference>
<keyword evidence="2 4" id="KW-0472">Membrane</keyword>
<evidence type="ECO:0000256" key="2">
    <source>
        <dbReference type="ARBA" id="ARBA00023136"/>
    </source>
</evidence>
<feature type="region of interest" description="Disordered" evidence="3">
    <location>
        <begin position="501"/>
        <end position="531"/>
    </location>
</feature>
<gene>
    <name evidence="5" type="ORF">AF332_16490</name>
</gene>
<comment type="caution">
    <text evidence="5">The sequence shown here is derived from an EMBL/GenBank/DDBJ whole genome shotgun (WGS) entry which is preliminary data.</text>
</comment>
<feature type="transmembrane region" description="Helical" evidence="4">
    <location>
        <begin position="305"/>
        <end position="327"/>
    </location>
</feature>
<keyword evidence="4" id="KW-1133">Transmembrane helix</keyword>
<feature type="transmembrane region" description="Helical" evidence="4">
    <location>
        <begin position="386"/>
        <end position="416"/>
    </location>
</feature>
<dbReference type="GO" id="GO:0016020">
    <property type="term" value="C:membrane"/>
    <property type="evidence" value="ECO:0007669"/>
    <property type="project" value="InterPro"/>
</dbReference>
<feature type="compositionally biased region" description="Basic and acidic residues" evidence="3">
    <location>
        <begin position="514"/>
        <end position="531"/>
    </location>
</feature>
<dbReference type="Pfam" id="PF03323">
    <property type="entry name" value="GerA"/>
    <property type="match status" value="1"/>
</dbReference>
<dbReference type="AlphaFoldDB" id="A0A0M0GLN7"/>
<dbReference type="Proteomes" id="UP000037109">
    <property type="component" value="Unassembled WGS sequence"/>
</dbReference>
<dbReference type="PATRIC" id="fig|1459.3.peg.3605"/>
<comment type="similarity">
    <text evidence="1">Belongs to the GerABKA family.</text>
</comment>
<proteinExistence type="inferred from homology"/>
<keyword evidence="6" id="KW-1185">Reference proteome</keyword>
<dbReference type="InterPro" id="IPR004995">
    <property type="entry name" value="Spore_Ger"/>
</dbReference>
<accession>A0A0M0GLN7</accession>
<keyword evidence="4" id="KW-0812">Transmembrane</keyword>
<protein>
    <submittedName>
        <fullName evidence="5">Spore gernimation protein KB</fullName>
    </submittedName>
</protein>
<dbReference type="PANTHER" id="PTHR22550:SF5">
    <property type="entry name" value="LEUCINE ZIPPER PROTEIN 4"/>
    <property type="match status" value="1"/>
</dbReference>
<dbReference type="PIRSF" id="PIRSF005690">
    <property type="entry name" value="GerBA"/>
    <property type="match status" value="1"/>
</dbReference>
<reference evidence="6" key="1">
    <citation type="submission" date="2015-07" db="EMBL/GenBank/DDBJ databases">
        <title>Fjat-10036 dsm4.</title>
        <authorList>
            <person name="Liu B."/>
            <person name="Wang J."/>
            <person name="Zhu Y."/>
            <person name="Liu G."/>
            <person name="Chen Q."/>
            <person name="Chen Z."/>
            <person name="Lan J."/>
            <person name="Che J."/>
            <person name="Ge C."/>
            <person name="Shi H."/>
            <person name="Pan Z."/>
            <person name="Liu X."/>
        </authorList>
    </citation>
    <scope>NUCLEOTIDE SEQUENCE [LARGE SCALE GENOMIC DNA]</scope>
    <source>
        <strain evidence="6">DSM 4</strain>
    </source>
</reference>
<evidence type="ECO:0000313" key="6">
    <source>
        <dbReference type="Proteomes" id="UP000037109"/>
    </source>
</evidence>
<dbReference type="InterPro" id="IPR050768">
    <property type="entry name" value="UPF0353/GerABKA_families"/>
</dbReference>
<sequence length="531" mass="59070">MYKFEETEIPSTDQGIMAHLDENLANIKEALGNPGDLAIREFKMGKPSLHKVAIIYINGLADKMIIGSFVIERLMENVHDSENIHPKEPSELFTYIKENILTVGTVEDITDWNKMLLSLLSGQTILLIDGYNHAIGCSAQGGELRAITEPTTEPAVRGPKESFVEALITNTAMVRHRIKSPNLRVEMMKLGKVTQTEVALMYVNGIVNDKLLAEVKERLDKIEADEIVGSNTIEEWIIDDFWTPWPTILKTERPDVVQGEIQEGRVAVFVDGTPTTLILPAIWIQFLHTAEDYYLRWQFASFLRFIRLVGFLITLIGPSLFIAFLTYHPELIPTPLLINLTAQRQGIPFPVFIEALIMEFTFEVLREAGIRMPRQIGQAVSIVGALVLGEAAVSAGIVSSSMVIVVAGTAIASFTIPHATMTDAVRLLRFLMMILAATFGLYGLGLGVIVLVAHTCSIRSFGIPYLTPFAPIILADWKDTLVRAPKPFLSTRPRLISQLRTKRTGTTQNLGPSSREHQTTNNQLKRDSNEP</sequence>
<dbReference type="STRING" id="1459.AF332_16490"/>
<evidence type="ECO:0000256" key="4">
    <source>
        <dbReference type="SAM" id="Phobius"/>
    </source>
</evidence>
<organism evidence="5 6">
    <name type="scientific">Sporosarcina globispora</name>
    <name type="common">Bacillus globisporus</name>
    <dbReference type="NCBI Taxonomy" id="1459"/>
    <lineage>
        <taxon>Bacteria</taxon>
        <taxon>Bacillati</taxon>
        <taxon>Bacillota</taxon>
        <taxon>Bacilli</taxon>
        <taxon>Bacillales</taxon>
        <taxon>Caryophanaceae</taxon>
        <taxon>Sporosarcina</taxon>
    </lineage>
</organism>
<evidence type="ECO:0000256" key="3">
    <source>
        <dbReference type="SAM" id="MobiDB-lite"/>
    </source>
</evidence>
<feature type="transmembrane region" description="Helical" evidence="4">
    <location>
        <begin position="428"/>
        <end position="453"/>
    </location>
</feature>
<dbReference type="PANTHER" id="PTHR22550">
    <property type="entry name" value="SPORE GERMINATION PROTEIN"/>
    <property type="match status" value="1"/>
</dbReference>
<dbReference type="EMBL" id="LGUF01000007">
    <property type="protein sequence ID" value="KON90341.1"/>
    <property type="molecule type" value="Genomic_DNA"/>
</dbReference>
<evidence type="ECO:0000256" key="1">
    <source>
        <dbReference type="ARBA" id="ARBA00005278"/>
    </source>
</evidence>
<name>A0A0M0GLN7_SPOGL</name>
<evidence type="ECO:0000313" key="5">
    <source>
        <dbReference type="EMBL" id="KON90341.1"/>
    </source>
</evidence>